<comment type="caution">
    <text evidence="1">The sequence shown here is derived from an EMBL/GenBank/DDBJ whole genome shotgun (WGS) entry which is preliminary data.</text>
</comment>
<accession>A0A4C1TL99</accession>
<evidence type="ECO:0000313" key="1">
    <source>
        <dbReference type="EMBL" id="GBP14091.1"/>
    </source>
</evidence>
<gene>
    <name evidence="1" type="ORF">EVAR_102767_1</name>
</gene>
<keyword evidence="2" id="KW-1185">Reference proteome</keyword>
<evidence type="ECO:0000313" key="2">
    <source>
        <dbReference type="Proteomes" id="UP000299102"/>
    </source>
</evidence>
<organism evidence="1 2">
    <name type="scientific">Eumeta variegata</name>
    <name type="common">Bagworm moth</name>
    <name type="synonym">Eumeta japonica</name>
    <dbReference type="NCBI Taxonomy" id="151549"/>
    <lineage>
        <taxon>Eukaryota</taxon>
        <taxon>Metazoa</taxon>
        <taxon>Ecdysozoa</taxon>
        <taxon>Arthropoda</taxon>
        <taxon>Hexapoda</taxon>
        <taxon>Insecta</taxon>
        <taxon>Pterygota</taxon>
        <taxon>Neoptera</taxon>
        <taxon>Endopterygota</taxon>
        <taxon>Lepidoptera</taxon>
        <taxon>Glossata</taxon>
        <taxon>Ditrysia</taxon>
        <taxon>Tineoidea</taxon>
        <taxon>Psychidae</taxon>
        <taxon>Oiketicinae</taxon>
        <taxon>Eumeta</taxon>
    </lineage>
</organism>
<protein>
    <submittedName>
        <fullName evidence="1">Uncharacterized protein</fullName>
    </submittedName>
</protein>
<proteinExistence type="predicted"/>
<reference evidence="1 2" key="1">
    <citation type="journal article" date="2019" name="Commun. Biol.">
        <title>The bagworm genome reveals a unique fibroin gene that provides high tensile strength.</title>
        <authorList>
            <person name="Kono N."/>
            <person name="Nakamura H."/>
            <person name="Ohtoshi R."/>
            <person name="Tomita M."/>
            <person name="Numata K."/>
            <person name="Arakawa K."/>
        </authorList>
    </citation>
    <scope>NUCLEOTIDE SEQUENCE [LARGE SCALE GENOMIC DNA]</scope>
</reference>
<name>A0A4C1TL99_EUMVA</name>
<dbReference type="EMBL" id="BGZK01000061">
    <property type="protein sequence ID" value="GBP14091.1"/>
    <property type="molecule type" value="Genomic_DNA"/>
</dbReference>
<dbReference type="Proteomes" id="UP000299102">
    <property type="component" value="Unassembled WGS sequence"/>
</dbReference>
<dbReference type="AlphaFoldDB" id="A0A4C1TL99"/>
<sequence>MAGARSLAPGRIRYQSSPRDVFPVILRFQRTAKRVQPQKPPEQSPAYAETGPIASFGEYIKPMMFGNSPYVQELGDFQVRL</sequence>